<sequence>MNKWRQVIKGACMASQIGHCHSRDSFKKQQNLQKAMIEAKKLAIHTPVISRPVTPISLPDITGSNILNIIGETTNTSGDLIQSKSLKSSGGEPDLINLESQKLPQFQTNQYHLINLS</sequence>
<reference evidence="1 2" key="1">
    <citation type="journal article" date="2021" name="BMC Biol.">
        <title>Horizontally acquired antibacterial genes associated with adaptive radiation of ladybird beetles.</title>
        <authorList>
            <person name="Li H.S."/>
            <person name="Tang X.F."/>
            <person name="Huang Y.H."/>
            <person name="Xu Z.Y."/>
            <person name="Chen M.L."/>
            <person name="Du X.Y."/>
            <person name="Qiu B.Y."/>
            <person name="Chen P.T."/>
            <person name="Zhang W."/>
            <person name="Slipinski A."/>
            <person name="Escalona H.E."/>
            <person name="Waterhouse R.M."/>
            <person name="Zwick A."/>
            <person name="Pang H."/>
        </authorList>
    </citation>
    <scope>NUCLEOTIDE SEQUENCE [LARGE SCALE GENOMIC DNA]</scope>
    <source>
        <strain evidence="1">SYSU2018</strain>
    </source>
</reference>
<name>A0ABD2MMB0_9CUCU</name>
<gene>
    <name evidence="1" type="ORF">HHI36_011616</name>
</gene>
<keyword evidence="2" id="KW-1185">Reference proteome</keyword>
<proteinExistence type="predicted"/>
<evidence type="ECO:0000313" key="2">
    <source>
        <dbReference type="Proteomes" id="UP001516400"/>
    </source>
</evidence>
<dbReference type="EMBL" id="JABFTP020000001">
    <property type="protein sequence ID" value="KAL3267493.1"/>
    <property type="molecule type" value="Genomic_DNA"/>
</dbReference>
<evidence type="ECO:0000313" key="1">
    <source>
        <dbReference type="EMBL" id="KAL3267493.1"/>
    </source>
</evidence>
<comment type="caution">
    <text evidence="1">The sequence shown here is derived from an EMBL/GenBank/DDBJ whole genome shotgun (WGS) entry which is preliminary data.</text>
</comment>
<accession>A0ABD2MMB0</accession>
<protein>
    <submittedName>
        <fullName evidence="1">Uncharacterized protein</fullName>
    </submittedName>
</protein>
<dbReference type="AlphaFoldDB" id="A0ABD2MMB0"/>
<dbReference type="Proteomes" id="UP001516400">
    <property type="component" value="Unassembled WGS sequence"/>
</dbReference>
<organism evidence="1 2">
    <name type="scientific">Cryptolaemus montrouzieri</name>
    <dbReference type="NCBI Taxonomy" id="559131"/>
    <lineage>
        <taxon>Eukaryota</taxon>
        <taxon>Metazoa</taxon>
        <taxon>Ecdysozoa</taxon>
        <taxon>Arthropoda</taxon>
        <taxon>Hexapoda</taxon>
        <taxon>Insecta</taxon>
        <taxon>Pterygota</taxon>
        <taxon>Neoptera</taxon>
        <taxon>Endopterygota</taxon>
        <taxon>Coleoptera</taxon>
        <taxon>Polyphaga</taxon>
        <taxon>Cucujiformia</taxon>
        <taxon>Coccinelloidea</taxon>
        <taxon>Coccinellidae</taxon>
        <taxon>Scymninae</taxon>
        <taxon>Scymnini</taxon>
        <taxon>Cryptolaemus</taxon>
    </lineage>
</organism>